<evidence type="ECO:0000313" key="3">
    <source>
        <dbReference type="Proteomes" id="UP000009168"/>
    </source>
</evidence>
<gene>
    <name evidence="2" type="ORF">TTHERM_00564510</name>
</gene>
<feature type="compositionally biased region" description="Low complexity" evidence="1">
    <location>
        <begin position="598"/>
        <end position="607"/>
    </location>
</feature>
<accession>I7LWH4</accession>
<keyword evidence="3" id="KW-1185">Reference proteome</keyword>
<dbReference type="InParanoid" id="I7LWH4"/>
<dbReference type="EMBL" id="GG662556">
    <property type="protein sequence ID" value="EAS01805.1"/>
    <property type="molecule type" value="Genomic_DNA"/>
</dbReference>
<dbReference type="HOGENOM" id="CLU_421824_0_0_1"/>
<protein>
    <submittedName>
        <fullName evidence="2">Uncharacterized protein</fullName>
    </submittedName>
</protein>
<feature type="region of interest" description="Disordered" evidence="1">
    <location>
        <begin position="598"/>
        <end position="626"/>
    </location>
</feature>
<name>I7LWH4_TETTS</name>
<evidence type="ECO:0000256" key="1">
    <source>
        <dbReference type="SAM" id="MobiDB-lite"/>
    </source>
</evidence>
<sequence length="650" mass="76054">MHSQFMNNSISNSIIDLNNMMQYPQNSANKFQNNISKVNDSIFQILPGDQKSVNQPSVLNNTKYKGKFVLAKRLSESNLHNNNNNQQKCPPIQVNDKLKQDNQAQILSTQKRSCSNNTSMPNIQKPVMNNQKQNNPAISKLNEELERAMKNNIFNVKDQNLSNQFVEYNQGPRFRDGKIVPYTIVGSPQLFTKYHNLEEQKNSIKDQLVNVIRQPRKKNTFKYTDSGTNQNLLLRKNSQIQLNATGNFNNSNLNQTNSENSSDIRLNTNYQHKSSFKKSSTYAMNNSGINNMKKKYRNTDFDEVSKEELIHEMNLALLRIKQNEEEQLKKENQMNFEQRMLLNREQRILEKYNKTVTQWVKDISKLSDFSHRKPEDSLMIKSDDYRKKIEIFNAFDSLRSDEQRFGQRIWYMMLRKNNVKSDNKIVNTNDILKNVDNDQDVYLSKSNIRKFVNYTQQQDISKLKDPQIFDPREQTQSDIFSNFMTVTVNNPYKPIEVVRKSVGEKKCLNLTNNNFNQSQSSYFMNTQTYLENKIQENIHLLKNRIVIPNDENMQDLLIQGKNLYEIENKSLLTDGNPNNYKYEKLNVIRAANNQILNSSNNNNYKSSDVAHSVKESAQQSQHDLDDEVVYEKQYDVGELSKTGYYFFKDL</sequence>
<dbReference type="KEGG" id="tet:TTHERM_00564510"/>
<dbReference type="Proteomes" id="UP000009168">
    <property type="component" value="Unassembled WGS sequence"/>
</dbReference>
<dbReference type="GeneID" id="7842563"/>
<evidence type="ECO:0000313" key="2">
    <source>
        <dbReference type="EMBL" id="EAS01805.1"/>
    </source>
</evidence>
<feature type="region of interest" description="Disordered" evidence="1">
    <location>
        <begin position="110"/>
        <end position="133"/>
    </location>
</feature>
<proteinExistence type="predicted"/>
<organism evidence="2 3">
    <name type="scientific">Tetrahymena thermophila (strain SB210)</name>
    <dbReference type="NCBI Taxonomy" id="312017"/>
    <lineage>
        <taxon>Eukaryota</taxon>
        <taxon>Sar</taxon>
        <taxon>Alveolata</taxon>
        <taxon>Ciliophora</taxon>
        <taxon>Intramacronucleata</taxon>
        <taxon>Oligohymenophorea</taxon>
        <taxon>Hymenostomatida</taxon>
        <taxon>Tetrahymenina</taxon>
        <taxon>Tetrahymenidae</taxon>
        <taxon>Tetrahymena</taxon>
    </lineage>
</organism>
<dbReference type="OrthoDB" id="295983at2759"/>
<dbReference type="AlphaFoldDB" id="I7LWH4"/>
<dbReference type="RefSeq" id="XP_001022050.1">
    <property type="nucleotide sequence ID" value="XM_001022050.1"/>
</dbReference>
<reference evidence="3" key="1">
    <citation type="journal article" date="2006" name="PLoS Biol.">
        <title>Macronuclear genome sequence of the ciliate Tetrahymena thermophila, a model eukaryote.</title>
        <authorList>
            <person name="Eisen J.A."/>
            <person name="Coyne R.S."/>
            <person name="Wu M."/>
            <person name="Wu D."/>
            <person name="Thiagarajan M."/>
            <person name="Wortman J.R."/>
            <person name="Badger J.H."/>
            <person name="Ren Q."/>
            <person name="Amedeo P."/>
            <person name="Jones K.M."/>
            <person name="Tallon L.J."/>
            <person name="Delcher A.L."/>
            <person name="Salzberg S.L."/>
            <person name="Silva J.C."/>
            <person name="Haas B.J."/>
            <person name="Majoros W.H."/>
            <person name="Farzad M."/>
            <person name="Carlton J.M."/>
            <person name="Smith R.K. Jr."/>
            <person name="Garg J."/>
            <person name="Pearlman R.E."/>
            <person name="Karrer K.M."/>
            <person name="Sun L."/>
            <person name="Manning G."/>
            <person name="Elde N.C."/>
            <person name="Turkewitz A.P."/>
            <person name="Asai D.J."/>
            <person name="Wilkes D.E."/>
            <person name="Wang Y."/>
            <person name="Cai H."/>
            <person name="Collins K."/>
            <person name="Stewart B.A."/>
            <person name="Lee S.R."/>
            <person name="Wilamowska K."/>
            <person name="Weinberg Z."/>
            <person name="Ruzzo W.L."/>
            <person name="Wloga D."/>
            <person name="Gaertig J."/>
            <person name="Frankel J."/>
            <person name="Tsao C.-C."/>
            <person name="Gorovsky M.A."/>
            <person name="Keeling P.J."/>
            <person name="Waller R.F."/>
            <person name="Patron N.J."/>
            <person name="Cherry J.M."/>
            <person name="Stover N.A."/>
            <person name="Krieger C.J."/>
            <person name="del Toro C."/>
            <person name="Ryder H.F."/>
            <person name="Williamson S.C."/>
            <person name="Barbeau R.A."/>
            <person name="Hamilton E.P."/>
            <person name="Orias E."/>
        </authorList>
    </citation>
    <scope>NUCLEOTIDE SEQUENCE [LARGE SCALE GENOMIC DNA]</scope>
    <source>
        <strain evidence="3">SB210</strain>
    </source>
</reference>